<name>A0A7X9ZRV4_9SPHN</name>
<feature type="transmembrane region" description="Helical" evidence="1">
    <location>
        <begin position="62"/>
        <end position="85"/>
    </location>
</feature>
<dbReference type="AlphaFoldDB" id="A0A7X9ZRV4"/>
<evidence type="ECO:0000313" key="2">
    <source>
        <dbReference type="EMBL" id="NML08906.1"/>
    </source>
</evidence>
<dbReference type="EMBL" id="JABBFV010000001">
    <property type="protein sequence ID" value="NML08906.1"/>
    <property type="molecule type" value="Genomic_DNA"/>
</dbReference>
<dbReference type="Proteomes" id="UP000519023">
    <property type="component" value="Unassembled WGS sequence"/>
</dbReference>
<dbReference type="RefSeq" id="WP_169570776.1">
    <property type="nucleotide sequence ID" value="NZ_JABBFV010000001.1"/>
</dbReference>
<keyword evidence="1" id="KW-0812">Transmembrane</keyword>
<evidence type="ECO:0000256" key="1">
    <source>
        <dbReference type="SAM" id="Phobius"/>
    </source>
</evidence>
<proteinExistence type="predicted"/>
<feature type="transmembrane region" description="Helical" evidence="1">
    <location>
        <begin position="6"/>
        <end position="23"/>
    </location>
</feature>
<feature type="transmembrane region" description="Helical" evidence="1">
    <location>
        <begin position="30"/>
        <end position="50"/>
    </location>
</feature>
<evidence type="ECO:0000313" key="3">
    <source>
        <dbReference type="Proteomes" id="UP000519023"/>
    </source>
</evidence>
<keyword evidence="1" id="KW-1133">Transmembrane helix</keyword>
<keyword evidence="3" id="KW-1185">Reference proteome</keyword>
<comment type="caution">
    <text evidence="2">The sequence shown here is derived from an EMBL/GenBank/DDBJ whole genome shotgun (WGS) entry which is preliminary data.</text>
</comment>
<accession>A0A7X9ZRV4</accession>
<organism evidence="2 3">
    <name type="scientific">Sphingobium psychrophilum</name>
    <dbReference type="NCBI Taxonomy" id="2728834"/>
    <lineage>
        <taxon>Bacteria</taxon>
        <taxon>Pseudomonadati</taxon>
        <taxon>Pseudomonadota</taxon>
        <taxon>Alphaproteobacteria</taxon>
        <taxon>Sphingomonadales</taxon>
        <taxon>Sphingomonadaceae</taxon>
        <taxon>Sphingobium</taxon>
    </lineage>
</organism>
<reference evidence="2 3" key="1">
    <citation type="submission" date="2020-04" db="EMBL/GenBank/DDBJ databases">
        <title>Sphingobium sp. AR-3-1 isolated from Arctic soil.</title>
        <authorList>
            <person name="Dahal R.H."/>
            <person name="Chaudhary D.K."/>
        </authorList>
    </citation>
    <scope>NUCLEOTIDE SEQUENCE [LARGE SCALE GENOMIC DNA]</scope>
    <source>
        <strain evidence="2 3">AR-3-1</strain>
    </source>
</reference>
<sequence length="93" mass="10280">MPIIPQILLGAYLLFLVAAGWRLSTIDWTVRIKMAVMLALVLPMPLLFIIPGATRHNAWSDVLIQLGLTLLVCGIICLVGGFSAARLRARRRK</sequence>
<keyword evidence="1" id="KW-0472">Membrane</keyword>
<gene>
    <name evidence="2" type="ORF">HHL08_01895</name>
</gene>
<protein>
    <submittedName>
        <fullName evidence="2">Uncharacterized protein</fullName>
    </submittedName>
</protein>